<keyword evidence="2" id="KW-0812">Transmembrane</keyword>
<keyword evidence="4" id="KW-1185">Reference proteome</keyword>
<dbReference type="OrthoDB" id="6678638at2"/>
<protein>
    <submittedName>
        <fullName evidence="3">Putative phage abortive infection protein</fullName>
    </submittedName>
</protein>
<accession>A0A238XSY8</accession>
<reference evidence="3 4" key="1">
    <citation type="submission" date="2017-06" db="EMBL/GenBank/DDBJ databases">
        <authorList>
            <person name="Kim H.J."/>
            <person name="Triplett B.A."/>
        </authorList>
    </citation>
    <scope>NUCLEOTIDE SEQUENCE [LARGE SCALE GENOMIC DNA]</scope>
    <source>
        <strain evidence="3 4">DSM 29150</strain>
    </source>
</reference>
<name>A0A238XSY8_9FLAO</name>
<organism evidence="3 4">
    <name type="scientific">Lutibacter agarilyticus</name>
    <dbReference type="NCBI Taxonomy" id="1109740"/>
    <lineage>
        <taxon>Bacteria</taxon>
        <taxon>Pseudomonadati</taxon>
        <taxon>Bacteroidota</taxon>
        <taxon>Flavobacteriia</taxon>
        <taxon>Flavobacteriales</taxon>
        <taxon>Flavobacteriaceae</taxon>
        <taxon>Lutibacter</taxon>
    </lineage>
</organism>
<keyword evidence="1" id="KW-0175">Coiled coil</keyword>
<keyword evidence="2" id="KW-1133">Transmembrane helix</keyword>
<sequence length="319" mass="38033">MLNEKNSIRLLWIGLLLFVIGFSLFIWKENLSTTEIINSAKIAQFGDFIGGVIGSIWSLAGVILFYVALTEQRTDIQINRETLNAQVKALNQQIEEFKLQKVELEQTREVFKEQSETLKIQRFENTFFQLLNLHHEIIDKFNFNRNLGFSDEKIEKREIISKAFEDLSFRFKSVNSIKSKNSIGETIYINNEPENIDIAETRIDNAYKEFYYKDYKQLWSHYFRNIYHIFKFIYFSKLIENEKKQFYASIARAQLSSDELFLILYNALQPKTGYPNFLFLIKEFDILQNFDFGLVKKYNFHYAIYNRKLKDVKPEFEVF</sequence>
<feature type="coiled-coil region" evidence="1">
    <location>
        <begin position="73"/>
        <end position="121"/>
    </location>
</feature>
<dbReference type="Proteomes" id="UP000198384">
    <property type="component" value="Unassembled WGS sequence"/>
</dbReference>
<keyword evidence="2" id="KW-0472">Membrane</keyword>
<dbReference type="RefSeq" id="WP_089381994.1">
    <property type="nucleotide sequence ID" value="NZ_FZNT01000006.1"/>
</dbReference>
<dbReference type="InterPro" id="IPR031709">
    <property type="entry name" value="PutAbiC"/>
</dbReference>
<proteinExistence type="predicted"/>
<dbReference type="Pfam" id="PF16872">
    <property type="entry name" value="putAbiC"/>
    <property type="match status" value="1"/>
</dbReference>
<feature type="transmembrane region" description="Helical" evidence="2">
    <location>
        <begin position="6"/>
        <end position="27"/>
    </location>
</feature>
<feature type="transmembrane region" description="Helical" evidence="2">
    <location>
        <begin position="48"/>
        <end position="69"/>
    </location>
</feature>
<evidence type="ECO:0000313" key="3">
    <source>
        <dbReference type="EMBL" id="SNR61119.1"/>
    </source>
</evidence>
<dbReference type="EMBL" id="FZNT01000006">
    <property type="protein sequence ID" value="SNR61119.1"/>
    <property type="molecule type" value="Genomic_DNA"/>
</dbReference>
<dbReference type="AlphaFoldDB" id="A0A238XSY8"/>
<gene>
    <name evidence="3" type="ORF">SAMN06265371_106240</name>
</gene>
<evidence type="ECO:0000256" key="2">
    <source>
        <dbReference type="SAM" id="Phobius"/>
    </source>
</evidence>
<evidence type="ECO:0000313" key="4">
    <source>
        <dbReference type="Proteomes" id="UP000198384"/>
    </source>
</evidence>
<evidence type="ECO:0000256" key="1">
    <source>
        <dbReference type="SAM" id="Coils"/>
    </source>
</evidence>